<accession>A0A1R4H0J9</accession>
<dbReference type="GO" id="GO:0006313">
    <property type="term" value="P:DNA transposition"/>
    <property type="evidence" value="ECO:0007669"/>
    <property type="project" value="InterPro"/>
</dbReference>
<sequence>MAYKTDLTDAMWDLIKHFFAPVNKRGNSHKHPKRAIVNAILYLLEGGIKWRMLPNDFPPWKTVYDHFSKWNKAGVWERVLSFVNKYYRKKVGRLAGPSYGIIDSQSVKTQYASEERGIVGNKKIKGHKRHIVVDILGNLLHVVVHAANLSDTKSGCDVLEGAVDKCHSLEAFSGDAGYRGTAVKFTSETLGMTLHISEKIEGKWAVLPKRWVVERTFAWLGKFRRLSKDFEMLAATSENMIRIAMLKITLAKCV</sequence>
<dbReference type="InterPro" id="IPR025161">
    <property type="entry name" value="IS402-like_dom"/>
</dbReference>
<evidence type="ECO:0000259" key="2">
    <source>
        <dbReference type="Pfam" id="PF13340"/>
    </source>
</evidence>
<feature type="domain" description="Insertion element IS402-like" evidence="2">
    <location>
        <begin position="7"/>
        <end position="79"/>
    </location>
</feature>
<keyword evidence="4" id="KW-1185">Reference proteome</keyword>
<dbReference type="OrthoDB" id="1551210at2"/>
<dbReference type="Proteomes" id="UP000195442">
    <property type="component" value="Unassembled WGS sequence"/>
</dbReference>
<dbReference type="GO" id="GO:0003677">
    <property type="term" value="F:DNA binding"/>
    <property type="evidence" value="ECO:0007669"/>
    <property type="project" value="InterPro"/>
</dbReference>
<dbReference type="InterPro" id="IPR002559">
    <property type="entry name" value="Transposase_11"/>
</dbReference>
<protein>
    <submittedName>
        <fullName evidence="3">Transposase</fullName>
    </submittedName>
</protein>
<dbReference type="Pfam" id="PF01609">
    <property type="entry name" value="DDE_Tnp_1"/>
    <property type="match status" value="1"/>
</dbReference>
<dbReference type="EMBL" id="FUKJ01000036">
    <property type="protein sequence ID" value="SJM89735.1"/>
    <property type="molecule type" value="Genomic_DNA"/>
</dbReference>
<evidence type="ECO:0000259" key="1">
    <source>
        <dbReference type="Pfam" id="PF01609"/>
    </source>
</evidence>
<organism evidence="3 4">
    <name type="scientific">Crenothrix polyspora</name>
    <dbReference type="NCBI Taxonomy" id="360316"/>
    <lineage>
        <taxon>Bacteria</taxon>
        <taxon>Pseudomonadati</taxon>
        <taxon>Pseudomonadota</taxon>
        <taxon>Gammaproteobacteria</taxon>
        <taxon>Methylococcales</taxon>
        <taxon>Crenotrichaceae</taxon>
        <taxon>Crenothrix</taxon>
    </lineage>
</organism>
<name>A0A1R4H0J9_9GAMM</name>
<gene>
    <name evidence="3" type="ORF">CRENPOLYSF2_1300002</name>
</gene>
<dbReference type="PANTHER" id="PTHR30007">
    <property type="entry name" value="PHP DOMAIN PROTEIN"/>
    <property type="match status" value="1"/>
</dbReference>
<dbReference type="PANTHER" id="PTHR30007:SF0">
    <property type="entry name" value="TRANSPOSASE"/>
    <property type="match status" value="1"/>
</dbReference>
<proteinExistence type="predicted"/>
<feature type="domain" description="Transposase IS4-like" evidence="1">
    <location>
        <begin position="97"/>
        <end position="245"/>
    </location>
</feature>
<dbReference type="Pfam" id="PF13340">
    <property type="entry name" value="DUF4096"/>
    <property type="match status" value="1"/>
</dbReference>
<dbReference type="AlphaFoldDB" id="A0A1R4H0J9"/>
<dbReference type="NCBIfam" id="NF033580">
    <property type="entry name" value="transpos_IS5_3"/>
    <property type="match status" value="1"/>
</dbReference>
<reference evidence="4" key="1">
    <citation type="submission" date="2017-02" db="EMBL/GenBank/DDBJ databases">
        <authorList>
            <person name="Daims H."/>
        </authorList>
    </citation>
    <scope>NUCLEOTIDE SEQUENCE [LARGE SCALE GENOMIC DNA]</scope>
</reference>
<dbReference type="GO" id="GO:0004803">
    <property type="term" value="F:transposase activity"/>
    <property type="evidence" value="ECO:0007669"/>
    <property type="project" value="InterPro"/>
</dbReference>
<dbReference type="RefSeq" id="WP_087145767.1">
    <property type="nucleotide sequence ID" value="NZ_FUKJ01000036.1"/>
</dbReference>
<evidence type="ECO:0000313" key="3">
    <source>
        <dbReference type="EMBL" id="SJM89735.1"/>
    </source>
</evidence>
<evidence type="ECO:0000313" key="4">
    <source>
        <dbReference type="Proteomes" id="UP000195442"/>
    </source>
</evidence>